<name>A0A3P2RDJ0_WEIVI</name>
<dbReference type="OrthoDB" id="1234596at2"/>
<dbReference type="EMBL" id="RHGY01000001">
    <property type="protein sequence ID" value="RRG18737.1"/>
    <property type="molecule type" value="Genomic_DNA"/>
</dbReference>
<proteinExistence type="predicted"/>
<dbReference type="Proteomes" id="UP000275836">
    <property type="component" value="Unassembled WGS sequence"/>
</dbReference>
<dbReference type="RefSeq" id="WP_124942675.1">
    <property type="nucleotide sequence ID" value="NZ_RHGY01000001.1"/>
</dbReference>
<dbReference type="InterPro" id="IPR021352">
    <property type="entry name" value="DUF2971"/>
</dbReference>
<dbReference type="AlphaFoldDB" id="A0A3P2RDJ0"/>
<gene>
    <name evidence="1" type="ORF">D3P96_01770</name>
</gene>
<protein>
    <submittedName>
        <fullName evidence="1">DUF2971 domain-containing protein</fullName>
    </submittedName>
</protein>
<comment type="caution">
    <text evidence="1">The sequence shown here is derived from an EMBL/GenBank/DDBJ whole genome shotgun (WGS) entry which is preliminary data.</text>
</comment>
<evidence type="ECO:0000313" key="2">
    <source>
        <dbReference type="Proteomes" id="UP000275836"/>
    </source>
</evidence>
<accession>A0A3P2RDJ0</accession>
<evidence type="ECO:0000313" key="1">
    <source>
        <dbReference type="EMBL" id="RRG18737.1"/>
    </source>
</evidence>
<sequence>MEKYYKYKSIPNYTVGKVNGEAERMLVDTILKQQIYAAGFEELNDPLEGVYLGEETSNSNYLYLQKRNAKIISATRSHINQLMWAHYANQSKGICIGFEVKSHQPQKVNYSNVPVYSNDPEEILTHKTSAWKYENEWRFLVSEGEEGVTVIETETDEGKKKNFFLDVNITDIYFVLFPNYKSSGISNVMSYENEVESRKKFKEGFFKMLYREIQNQPDQKKLKENLKKINVHQQILRENGRYTEEARVENLLSFIEDNDLLTK</sequence>
<reference evidence="1 2" key="1">
    <citation type="submission" date="2018-10" db="EMBL/GenBank/DDBJ databases">
        <title>Draft genome sequence of Weissella viridescens UCO-SMC3.</title>
        <authorList>
            <person name="Garcia-Cancino A."/>
            <person name="Espinoza-Monje M."/>
            <person name="Albarracin L."/>
            <person name="Garcia-Castillo V."/>
            <person name="Campos-Martin J."/>
            <person name="Nakano Y."/>
            <person name="Guitierrez-Zamorano C."/>
            <person name="Ikeda-Ohtsubo W."/>
            <person name="Morita H."/>
            <person name="Kitazawa H."/>
            <person name="Villena J."/>
        </authorList>
    </citation>
    <scope>NUCLEOTIDE SEQUENCE [LARGE SCALE GENOMIC DNA]</scope>
    <source>
        <strain evidence="1 2">UCO-SMC3</strain>
    </source>
</reference>
<organism evidence="1 2">
    <name type="scientific">Weissella viridescens</name>
    <name type="common">Lactobacillus viridescens</name>
    <dbReference type="NCBI Taxonomy" id="1629"/>
    <lineage>
        <taxon>Bacteria</taxon>
        <taxon>Bacillati</taxon>
        <taxon>Bacillota</taxon>
        <taxon>Bacilli</taxon>
        <taxon>Lactobacillales</taxon>
        <taxon>Lactobacillaceae</taxon>
        <taxon>Weissella</taxon>
    </lineage>
</organism>
<dbReference type="Pfam" id="PF11185">
    <property type="entry name" value="DUF2971"/>
    <property type="match status" value="1"/>
</dbReference>